<dbReference type="Proteomes" id="UP001596978">
    <property type="component" value="Unassembled WGS sequence"/>
</dbReference>
<gene>
    <name evidence="1" type="ORF">ACFQ1M_05295</name>
</gene>
<comment type="caution">
    <text evidence="1">The sequence shown here is derived from an EMBL/GenBank/DDBJ whole genome shotgun (WGS) entry which is preliminary data.</text>
</comment>
<dbReference type="Gene3D" id="2.160.20.10">
    <property type="entry name" value="Single-stranded right-handed beta-helix, Pectin lyase-like"/>
    <property type="match status" value="2"/>
</dbReference>
<organism evidence="1 2">
    <name type="scientific">Sungkyunkwania multivorans</name>
    <dbReference type="NCBI Taxonomy" id="1173618"/>
    <lineage>
        <taxon>Bacteria</taxon>
        <taxon>Pseudomonadati</taxon>
        <taxon>Bacteroidota</taxon>
        <taxon>Flavobacteriia</taxon>
        <taxon>Flavobacteriales</taxon>
        <taxon>Flavobacteriaceae</taxon>
        <taxon>Sungkyunkwania</taxon>
    </lineage>
</organism>
<protein>
    <submittedName>
        <fullName evidence="1">Polysaccharide lyase 6 family protein</fullName>
    </submittedName>
</protein>
<sequence>MTIKNALFQIALAVVVWYVPAQDIRVTNTDELNAALASLDGGGTILLANGVWKDVELKAYGNGTKENPVIIKAETPGKVIITGDSNLSIYGNFVIVSGLWFKDGNTTAKHVVQFRKDSRVFANNCRFANSTISYIKTRDADLKNHWVDIWGKNNRVDHNNFTGKVSAGTTLVVWLKGDEHTENNHKIDHNFFGARPDLGANGGESIRIGTSTNSMRSSKTIVENNVFKNCDGEIEIISNKSGDNIFRNNLFVESRGTLTLRHGNNALVENNVFLGNNVSNTGGIRIINEGHIVRSNLLVGLKGTGLRGPIVIMNGVPNSPLNRYHQVKDVDIQNNTIINCGPMAFGAGKDSERTLAPIRTVFANNIITNSDGGKILDADDALDGISFSGNIVDSQAAVDPNLFEKTSIVWKMVKSLPIPAENNPILTSVKSTPKSPEWDITKKERAVYAAGAFNLGSTKLPRAMTMRAGPGWNPDIKTPKAAPSEIAIKPGLGTLRKAIGKAASGSVISLEPGIYEIEKKIKINGTLTINGAKNGETLIKAKDELPKPIDHFFRLNENAKLYINNITFDGEHSSPMKYAIVSPDKQRPGLYSLFADHCVFKNFTNTDGGSIFKAYAGTKADTLSFVNSRFENSYRGLNLSYDKDDIGAFNANTIIVNNSVFSNIEQFAVNYVRTTPNVNIEGGRLIIDHCVFHKVANTEKGKILRTNGIHKVAISNSVFEDSYLIKNPVNLAGSSNSIRNCLFYDSGFVKVSKGAQEMNIQYKNPKWEDRNAFIPSEKSPLLRENNNIGTIGLVRE</sequence>
<dbReference type="CDD" id="cd14251">
    <property type="entry name" value="PL-6"/>
    <property type="match status" value="1"/>
</dbReference>
<dbReference type="InterPro" id="IPR011050">
    <property type="entry name" value="Pectin_lyase_fold/virulence"/>
</dbReference>
<dbReference type="RefSeq" id="WP_386404952.1">
    <property type="nucleotide sequence ID" value="NZ_JBHTJH010000004.1"/>
</dbReference>
<accession>A0ABW3CUX3</accession>
<proteinExistence type="predicted"/>
<dbReference type="EMBL" id="JBHTJH010000004">
    <property type="protein sequence ID" value="MFD0861611.1"/>
    <property type="molecule type" value="Genomic_DNA"/>
</dbReference>
<dbReference type="SUPFAM" id="SSF51126">
    <property type="entry name" value="Pectin lyase-like"/>
    <property type="match status" value="2"/>
</dbReference>
<keyword evidence="2" id="KW-1185">Reference proteome</keyword>
<evidence type="ECO:0000313" key="1">
    <source>
        <dbReference type="EMBL" id="MFD0861611.1"/>
    </source>
</evidence>
<dbReference type="InterPro" id="IPR039513">
    <property type="entry name" value="PL-6"/>
</dbReference>
<reference evidence="2" key="1">
    <citation type="journal article" date="2019" name="Int. J. Syst. Evol. Microbiol.">
        <title>The Global Catalogue of Microorganisms (GCM) 10K type strain sequencing project: providing services to taxonomists for standard genome sequencing and annotation.</title>
        <authorList>
            <consortium name="The Broad Institute Genomics Platform"/>
            <consortium name="The Broad Institute Genome Sequencing Center for Infectious Disease"/>
            <person name="Wu L."/>
            <person name="Ma J."/>
        </authorList>
    </citation>
    <scope>NUCLEOTIDE SEQUENCE [LARGE SCALE GENOMIC DNA]</scope>
    <source>
        <strain evidence="2">CCUG 62952</strain>
    </source>
</reference>
<dbReference type="GO" id="GO:0016829">
    <property type="term" value="F:lyase activity"/>
    <property type="evidence" value="ECO:0007669"/>
    <property type="project" value="UniProtKB-KW"/>
</dbReference>
<dbReference type="Pfam" id="PF14592">
    <property type="entry name" value="Chondroitinas_B"/>
    <property type="match status" value="1"/>
</dbReference>
<dbReference type="InterPro" id="IPR012334">
    <property type="entry name" value="Pectin_lyas_fold"/>
</dbReference>
<dbReference type="SMART" id="SM00710">
    <property type="entry name" value="PbH1"/>
    <property type="match status" value="7"/>
</dbReference>
<name>A0ABW3CUX3_9FLAO</name>
<keyword evidence="1" id="KW-0456">Lyase</keyword>
<dbReference type="InterPro" id="IPR006626">
    <property type="entry name" value="PbH1"/>
</dbReference>
<evidence type="ECO:0000313" key="2">
    <source>
        <dbReference type="Proteomes" id="UP001596978"/>
    </source>
</evidence>